<dbReference type="RefSeq" id="WP_053922677.1">
    <property type="nucleotide sequence ID" value="NZ_LGKG01000024.1"/>
</dbReference>
<name>A0A0N0H362_9ACTN</name>
<comment type="caution">
    <text evidence="1">The sequence shown here is derived from an EMBL/GenBank/DDBJ whole genome shotgun (WGS) entry which is preliminary data.</text>
</comment>
<dbReference type="AlphaFoldDB" id="A0A0N0H362"/>
<evidence type="ECO:0000313" key="2">
    <source>
        <dbReference type="Proteomes" id="UP000037982"/>
    </source>
</evidence>
<protein>
    <submittedName>
        <fullName evidence="1">Uncharacterized protein</fullName>
    </submittedName>
</protein>
<dbReference type="Proteomes" id="UP000037982">
    <property type="component" value="Unassembled WGS sequence"/>
</dbReference>
<gene>
    <name evidence="1" type="ORF">ADL29_05915</name>
</gene>
<proteinExistence type="predicted"/>
<sequence>MSNTSSFTYAQVGAILHDIGMVSEEKLRSVLEEAADYAHDEVDQYEAADALEEFGVAVSVHADSIDSIYSDYAVLLEEASEVAGNKVAITNVRLIAGEGGFDGFMGDRFDTLKFERDGKLVTIGVEHFSDRHYNPGAACRAIAETAADDDPRSWHEIVFEPHDGDTFVVLATPEQKEALRERLGFRYLSDPEFGDPGPE</sequence>
<organism evidence="1 2">
    <name type="scientific">Streptomyces chattanoogensis</name>
    <dbReference type="NCBI Taxonomy" id="66876"/>
    <lineage>
        <taxon>Bacteria</taxon>
        <taxon>Bacillati</taxon>
        <taxon>Actinomycetota</taxon>
        <taxon>Actinomycetes</taxon>
        <taxon>Kitasatosporales</taxon>
        <taxon>Streptomycetaceae</taxon>
        <taxon>Streptomyces</taxon>
    </lineage>
</organism>
<dbReference type="EMBL" id="LGKG01000024">
    <property type="protein sequence ID" value="KPC65972.1"/>
    <property type="molecule type" value="Genomic_DNA"/>
</dbReference>
<accession>A0A0N0H362</accession>
<evidence type="ECO:0000313" key="1">
    <source>
        <dbReference type="EMBL" id="KPC65972.1"/>
    </source>
</evidence>
<reference evidence="2" key="1">
    <citation type="submission" date="2015-07" db="EMBL/GenBank/DDBJ databases">
        <authorList>
            <person name="Ju K.-S."/>
            <person name="Doroghazi J.R."/>
            <person name="Metcalf W.W."/>
        </authorList>
    </citation>
    <scope>NUCLEOTIDE SEQUENCE [LARGE SCALE GENOMIC DNA]</scope>
    <source>
        <strain evidence="2">NRRL ISP-5002</strain>
    </source>
</reference>
<keyword evidence="2" id="KW-1185">Reference proteome</keyword>
<dbReference type="PATRIC" id="fig|66876.3.peg.1302"/>